<evidence type="ECO:0008006" key="4">
    <source>
        <dbReference type="Google" id="ProtNLM"/>
    </source>
</evidence>
<dbReference type="EMBL" id="BFAA01013492">
    <property type="protein sequence ID" value="GCB79922.1"/>
    <property type="molecule type" value="Genomic_DNA"/>
</dbReference>
<feature type="region of interest" description="Disordered" evidence="1">
    <location>
        <begin position="252"/>
        <end position="487"/>
    </location>
</feature>
<evidence type="ECO:0000313" key="3">
    <source>
        <dbReference type="Proteomes" id="UP000288216"/>
    </source>
</evidence>
<feature type="compositionally biased region" description="Polar residues" evidence="1">
    <location>
        <begin position="131"/>
        <end position="154"/>
    </location>
</feature>
<feature type="region of interest" description="Disordered" evidence="1">
    <location>
        <begin position="70"/>
        <end position="154"/>
    </location>
</feature>
<reference evidence="2 3" key="1">
    <citation type="journal article" date="2018" name="Nat. Ecol. Evol.">
        <title>Shark genomes provide insights into elasmobranch evolution and the origin of vertebrates.</title>
        <authorList>
            <person name="Hara Y"/>
            <person name="Yamaguchi K"/>
            <person name="Onimaru K"/>
            <person name="Kadota M"/>
            <person name="Koyanagi M"/>
            <person name="Keeley SD"/>
            <person name="Tatsumi K"/>
            <person name="Tanaka K"/>
            <person name="Motone F"/>
            <person name="Kageyama Y"/>
            <person name="Nozu R"/>
            <person name="Adachi N"/>
            <person name="Nishimura O"/>
            <person name="Nakagawa R"/>
            <person name="Tanegashima C"/>
            <person name="Kiyatake I"/>
            <person name="Matsumoto R"/>
            <person name="Murakumo K"/>
            <person name="Nishida K"/>
            <person name="Terakita A"/>
            <person name="Kuratani S"/>
            <person name="Sato K"/>
            <person name="Hyodo S Kuraku.S."/>
        </authorList>
    </citation>
    <scope>NUCLEOTIDE SEQUENCE [LARGE SCALE GENOMIC DNA]</scope>
</reference>
<dbReference type="OrthoDB" id="786951at2759"/>
<feature type="compositionally biased region" description="Basic and acidic residues" evidence="1">
    <location>
        <begin position="266"/>
        <end position="278"/>
    </location>
</feature>
<feature type="compositionally biased region" description="Low complexity" evidence="1">
    <location>
        <begin position="311"/>
        <end position="326"/>
    </location>
</feature>
<feature type="compositionally biased region" description="Basic residues" evidence="1">
    <location>
        <begin position="279"/>
        <end position="299"/>
    </location>
</feature>
<feature type="compositionally biased region" description="Basic residues" evidence="1">
    <location>
        <begin position="373"/>
        <end position="387"/>
    </location>
</feature>
<dbReference type="STRING" id="75743.A0A401Q3F7"/>
<keyword evidence="3" id="KW-1185">Reference proteome</keyword>
<protein>
    <recommendedName>
        <fullName evidence="4">Protein SON</fullName>
    </recommendedName>
</protein>
<feature type="compositionally biased region" description="Basic residues" evidence="1">
    <location>
        <begin position="327"/>
        <end position="340"/>
    </location>
</feature>
<dbReference type="Proteomes" id="UP000288216">
    <property type="component" value="Unassembled WGS sequence"/>
</dbReference>
<dbReference type="OMA" id="PANFAIM"/>
<dbReference type="AlphaFoldDB" id="A0A401Q3F7"/>
<dbReference type="GO" id="GO:0051726">
    <property type="term" value="P:regulation of cell cycle"/>
    <property type="evidence" value="ECO:0007669"/>
    <property type="project" value="InterPro"/>
</dbReference>
<feature type="compositionally biased region" description="Low complexity" evidence="1">
    <location>
        <begin position="388"/>
        <end position="407"/>
    </location>
</feature>
<dbReference type="PANTHER" id="PTHR46528">
    <property type="entry name" value="PROTEIN SON"/>
    <property type="match status" value="1"/>
</dbReference>
<dbReference type="InterPro" id="IPR032922">
    <property type="entry name" value="SON"/>
</dbReference>
<proteinExistence type="predicted"/>
<dbReference type="PANTHER" id="PTHR46528:SF1">
    <property type="entry name" value="PROTEIN SON"/>
    <property type="match status" value="1"/>
</dbReference>
<name>A0A401Q3F7_SCYTO</name>
<comment type="caution">
    <text evidence="2">The sequence shown here is derived from an EMBL/GenBank/DDBJ whole genome shotgun (WGS) entry which is preliminary data.</text>
</comment>
<evidence type="ECO:0000313" key="2">
    <source>
        <dbReference type="EMBL" id="GCB79922.1"/>
    </source>
</evidence>
<feature type="compositionally biased region" description="Basic residues" evidence="1">
    <location>
        <begin position="86"/>
        <end position="123"/>
    </location>
</feature>
<gene>
    <name evidence="2" type="ORF">scyTo_0018840</name>
</gene>
<accession>A0A401Q3F7</accession>
<feature type="compositionally biased region" description="Basic residues" evidence="1">
    <location>
        <begin position="424"/>
        <end position="438"/>
    </location>
</feature>
<sequence>GKVINGANGEIKPVVEAKATEDVADTTVVVQEEPIVNNAYLVIPVFQEDHPHDNPANKENLTAESVAAALIKSPALGDKEDSITPSRRKSKKHKHKHHHKHKSKKKKKKKSRKKDGKRDHSRSRSGSCSSLKAQSGLQLQSPSESPVNNECSSGKNKNIFLLTKSSRTQANKNAFDEVADTDIAATVGVGKECSVAEKKPSLQENCSKSLPVKESSVAINVGTECTTVGNVPGLLAATLVDEQNQESRLFHRGVLDNVQSKSTQTVEEKSKNDRTETRKPKRSRSRSHSKSVKHRKSQLHSHSEHSPVRKSCASSSSRHQTSQSSCSRKRLSPVRLRSKSTSREQKKHTESSPKSKRKQSRSHSIAKNEQRSKSKSRSPSRLHRRSRSTSITRTKWQSKSRPCSRSCSRSKHRSRTPSGSPVRSKSRAKRSHSPRPRSRSNDRRCHQSSSRLYHSRLVRTRRSPDWRRRSRSPVRRQSASGTPERLTDLDKAQLLEIAKANAAAMCAKAGMPLPANLKPAVPLVKHVITKKIGCSSIQELTEKCKKIVESNDGELGREPHASEEDESFINQPIKVNELKSISFSLNNATVKPAPKTQVALTKEFPVSSGTQHRKKEVLNVYGEWAPVEKDSEETTDDVFTDLCTQAVDISVTMSERATAQKRLVENPYDVEAMSMILRAQEQIDVNYQIVVLKLGSGSLCSVMYPVHKQEMQLYKENLTGVRAKIAGTKAGRNPGRLWLGFVSFSAWLPLSFVRFLEKQGKKETEVMLAFYPPFF</sequence>
<dbReference type="Pfam" id="PF17069">
    <property type="entry name" value="RSRP"/>
    <property type="match status" value="1"/>
</dbReference>
<feature type="non-terminal residue" evidence="2">
    <location>
        <position position="1"/>
    </location>
</feature>
<organism evidence="2 3">
    <name type="scientific">Scyliorhinus torazame</name>
    <name type="common">Cloudy catshark</name>
    <name type="synonym">Catulus torazame</name>
    <dbReference type="NCBI Taxonomy" id="75743"/>
    <lineage>
        <taxon>Eukaryota</taxon>
        <taxon>Metazoa</taxon>
        <taxon>Chordata</taxon>
        <taxon>Craniata</taxon>
        <taxon>Vertebrata</taxon>
        <taxon>Chondrichthyes</taxon>
        <taxon>Elasmobranchii</taxon>
        <taxon>Galeomorphii</taxon>
        <taxon>Galeoidea</taxon>
        <taxon>Carcharhiniformes</taxon>
        <taxon>Scyliorhinidae</taxon>
        <taxon>Scyliorhinus</taxon>
    </lineage>
</organism>
<dbReference type="GO" id="GO:0003723">
    <property type="term" value="F:RNA binding"/>
    <property type="evidence" value="ECO:0007669"/>
    <property type="project" value="InterPro"/>
</dbReference>
<dbReference type="GO" id="GO:0048024">
    <property type="term" value="P:regulation of mRNA splicing, via spliceosome"/>
    <property type="evidence" value="ECO:0007669"/>
    <property type="project" value="TreeGrafter"/>
</dbReference>
<feature type="compositionally biased region" description="Basic and acidic residues" evidence="1">
    <location>
        <begin position="341"/>
        <end position="353"/>
    </location>
</feature>
<evidence type="ECO:0000256" key="1">
    <source>
        <dbReference type="SAM" id="MobiDB-lite"/>
    </source>
</evidence>